<evidence type="ECO:0000256" key="4">
    <source>
        <dbReference type="ARBA" id="ARBA00022777"/>
    </source>
</evidence>
<evidence type="ECO:0000256" key="6">
    <source>
        <dbReference type="ARBA" id="ARBA00023157"/>
    </source>
</evidence>
<keyword evidence="5" id="KW-0067">ATP-binding</keyword>
<dbReference type="Gene3D" id="3.30.420.40">
    <property type="match status" value="2"/>
</dbReference>
<dbReference type="SUPFAM" id="SSF53067">
    <property type="entry name" value="Actin-like ATPase domain"/>
    <property type="match status" value="2"/>
</dbReference>
<feature type="domain" description="Carbohydrate kinase FGGY N-terminal" evidence="8">
    <location>
        <begin position="6"/>
        <end position="244"/>
    </location>
</feature>
<keyword evidence="3" id="KW-0547">Nucleotide-binding</keyword>
<evidence type="ECO:0000313" key="11">
    <source>
        <dbReference type="Proteomes" id="UP001597079"/>
    </source>
</evidence>
<dbReference type="RefSeq" id="WP_377944755.1">
    <property type="nucleotide sequence ID" value="NZ_JBHUCX010000079.1"/>
</dbReference>
<accession>A0ABW4JM19</accession>
<comment type="caution">
    <text evidence="10">The sequence shown here is derived from an EMBL/GenBank/DDBJ whole genome shotgun (WGS) entry which is preliminary data.</text>
</comment>
<evidence type="ECO:0000256" key="7">
    <source>
        <dbReference type="ARBA" id="ARBA00023308"/>
    </source>
</evidence>
<sequence length="499" mass="55770">MIRSAAVDLGASSGRVIGGSFDGSKLHMEEIHRFSNQPITVLGRMYWNAYRLYADMREGIIKSAKALGRIDSIGIDTWAVDYGLLDVYGMLLNLPRHYRDMRTDGMMDKVTERIDRKSLFDRTGIQFMSINTIFQLAAELEQNPAVLERAAHLLLMPDLLNYFLTGQIQSEFTNATTTQLLNAVDGDWDQTLLKQLGIPCRLFTRIAMPGTKLGAIADAELLQYPELRFTHVVHVASHDTASAVIAVPAKEQVHAYISSGTWSLFGTTVPEPIINEQTEAMNFTNEGGFNNYRLLKNIMGLWLIQQTQDSFEAQGAPSDILTLMQMAEKSPAFSFYFDTEDARLLHPGDIPARIREICEETGQAQPVSHGALVRGILENLAFKYRYTLEQLERILGNRVETIHIVGGGAQNELLCQFTANVTNRPVLAGPIEASAMGNLLMQLWALGELKGTAQLRELVLRSCVTKAYEPIDADVWEDQYGQYLQKMATIQQSNIMNVN</sequence>
<keyword evidence="6" id="KW-1015">Disulfide bond</keyword>
<evidence type="ECO:0000259" key="9">
    <source>
        <dbReference type="Pfam" id="PF02782"/>
    </source>
</evidence>
<dbReference type="Pfam" id="PF02782">
    <property type="entry name" value="FGGY_C"/>
    <property type="match status" value="1"/>
</dbReference>
<evidence type="ECO:0000259" key="8">
    <source>
        <dbReference type="Pfam" id="PF00370"/>
    </source>
</evidence>
<dbReference type="InterPro" id="IPR018484">
    <property type="entry name" value="FGGY_N"/>
</dbReference>
<dbReference type="PANTHER" id="PTHR10196">
    <property type="entry name" value="SUGAR KINASE"/>
    <property type="match status" value="1"/>
</dbReference>
<reference evidence="11" key="1">
    <citation type="journal article" date="2019" name="Int. J. Syst. Evol. Microbiol.">
        <title>The Global Catalogue of Microorganisms (GCM) 10K type strain sequencing project: providing services to taxonomists for standard genome sequencing and annotation.</title>
        <authorList>
            <consortium name="The Broad Institute Genomics Platform"/>
            <consortium name="The Broad Institute Genome Sequencing Center for Infectious Disease"/>
            <person name="Wu L."/>
            <person name="Ma J."/>
        </authorList>
    </citation>
    <scope>NUCLEOTIDE SEQUENCE [LARGE SCALE GENOMIC DNA]</scope>
    <source>
        <strain evidence="11">CGMCC 1.12286</strain>
    </source>
</reference>
<dbReference type="EMBL" id="JBHUCX010000079">
    <property type="protein sequence ID" value="MFD1676845.1"/>
    <property type="molecule type" value="Genomic_DNA"/>
</dbReference>
<evidence type="ECO:0000256" key="2">
    <source>
        <dbReference type="ARBA" id="ARBA00022679"/>
    </source>
</evidence>
<evidence type="ECO:0000313" key="10">
    <source>
        <dbReference type="EMBL" id="MFD1676845.1"/>
    </source>
</evidence>
<dbReference type="GO" id="GO:0016740">
    <property type="term" value="F:transferase activity"/>
    <property type="evidence" value="ECO:0007669"/>
    <property type="project" value="UniProtKB-KW"/>
</dbReference>
<feature type="domain" description="Carbohydrate kinase FGGY C-terminal" evidence="9">
    <location>
        <begin position="255"/>
        <end position="446"/>
    </location>
</feature>
<dbReference type="InterPro" id="IPR018485">
    <property type="entry name" value="FGGY_C"/>
</dbReference>
<name>A0ABW4JM19_9BACL</name>
<dbReference type="Proteomes" id="UP001597079">
    <property type="component" value="Unassembled WGS sequence"/>
</dbReference>
<dbReference type="Pfam" id="PF00370">
    <property type="entry name" value="FGGY_N"/>
    <property type="match status" value="1"/>
</dbReference>
<dbReference type="InterPro" id="IPR043129">
    <property type="entry name" value="ATPase_NBD"/>
</dbReference>
<keyword evidence="7" id="KW-0684">Rhamnose metabolism</keyword>
<evidence type="ECO:0000256" key="5">
    <source>
        <dbReference type="ARBA" id="ARBA00022840"/>
    </source>
</evidence>
<comment type="similarity">
    <text evidence="1">Belongs to the FGGY kinase family.</text>
</comment>
<keyword evidence="4" id="KW-0418">Kinase</keyword>
<evidence type="ECO:0000256" key="3">
    <source>
        <dbReference type="ARBA" id="ARBA00022741"/>
    </source>
</evidence>
<proteinExistence type="inferred from homology"/>
<gene>
    <name evidence="10" type="ORF">ACFSB2_19405</name>
</gene>
<protein>
    <submittedName>
        <fullName evidence="10">Rhamnulokinase family protein</fullName>
        <ecNumber evidence="10">2.7.1.-</ecNumber>
    </submittedName>
</protein>
<keyword evidence="2 10" id="KW-0808">Transferase</keyword>
<evidence type="ECO:0000256" key="1">
    <source>
        <dbReference type="ARBA" id="ARBA00009156"/>
    </source>
</evidence>
<keyword evidence="11" id="KW-1185">Reference proteome</keyword>
<dbReference type="CDD" id="cd07771">
    <property type="entry name" value="ASKHA_NBD_FGGY_RhaB-like"/>
    <property type="match status" value="1"/>
</dbReference>
<dbReference type="InterPro" id="IPR013449">
    <property type="entry name" value="Rhamnulokinase"/>
</dbReference>
<dbReference type="EC" id="2.7.1.-" evidence="10"/>
<dbReference type="PANTHER" id="PTHR10196:SF93">
    <property type="entry name" value="L-RHAMNULOKINASE"/>
    <property type="match status" value="1"/>
</dbReference>
<organism evidence="10 11">
    <name type="scientific">Alicyclobacillus fodiniaquatilis</name>
    <dbReference type="NCBI Taxonomy" id="1661150"/>
    <lineage>
        <taxon>Bacteria</taxon>
        <taxon>Bacillati</taxon>
        <taxon>Bacillota</taxon>
        <taxon>Bacilli</taxon>
        <taxon>Bacillales</taxon>
        <taxon>Alicyclobacillaceae</taxon>
        <taxon>Alicyclobacillus</taxon>
    </lineage>
</organism>